<evidence type="ECO:0000313" key="2">
    <source>
        <dbReference type="Proteomes" id="UP001469553"/>
    </source>
</evidence>
<keyword evidence="2" id="KW-1185">Reference proteome</keyword>
<dbReference type="EMBL" id="JAHRIP010009625">
    <property type="protein sequence ID" value="MEQ2282853.1"/>
    <property type="molecule type" value="Genomic_DNA"/>
</dbReference>
<name>A0ABV0XN17_9TELE</name>
<reference evidence="1 2" key="1">
    <citation type="submission" date="2021-06" db="EMBL/GenBank/DDBJ databases">
        <authorList>
            <person name="Palmer J.M."/>
        </authorList>
    </citation>
    <scope>NUCLEOTIDE SEQUENCE [LARGE SCALE GENOMIC DNA]</scope>
    <source>
        <strain evidence="1 2">AS_MEX2019</strain>
        <tissue evidence="1">Muscle</tissue>
    </source>
</reference>
<gene>
    <name evidence="1" type="ORF">AMECASPLE_005010</name>
</gene>
<organism evidence="1 2">
    <name type="scientific">Ameca splendens</name>
    <dbReference type="NCBI Taxonomy" id="208324"/>
    <lineage>
        <taxon>Eukaryota</taxon>
        <taxon>Metazoa</taxon>
        <taxon>Chordata</taxon>
        <taxon>Craniata</taxon>
        <taxon>Vertebrata</taxon>
        <taxon>Euteleostomi</taxon>
        <taxon>Actinopterygii</taxon>
        <taxon>Neopterygii</taxon>
        <taxon>Teleostei</taxon>
        <taxon>Neoteleostei</taxon>
        <taxon>Acanthomorphata</taxon>
        <taxon>Ovalentaria</taxon>
        <taxon>Atherinomorphae</taxon>
        <taxon>Cyprinodontiformes</taxon>
        <taxon>Goodeidae</taxon>
        <taxon>Ameca</taxon>
    </lineage>
</organism>
<proteinExistence type="predicted"/>
<dbReference type="Proteomes" id="UP001469553">
    <property type="component" value="Unassembled WGS sequence"/>
</dbReference>
<evidence type="ECO:0000313" key="1">
    <source>
        <dbReference type="EMBL" id="MEQ2282853.1"/>
    </source>
</evidence>
<protein>
    <submittedName>
        <fullName evidence="1">Uncharacterized protein</fullName>
    </submittedName>
</protein>
<sequence length="101" mass="11447">MGEMGKGRVKSVVLLAAASERHSVQERVYAGNYKLDQEKYVFSKLNSPGNPKNTRVLIEYSNTPVTNISTDDMKLTFTTQLQPTRQLPLIKTVKLSRQDLY</sequence>
<comment type="caution">
    <text evidence="1">The sequence shown here is derived from an EMBL/GenBank/DDBJ whole genome shotgun (WGS) entry which is preliminary data.</text>
</comment>
<accession>A0ABV0XN17</accession>